<dbReference type="InterPro" id="IPR019481">
    <property type="entry name" value="TFIIIC_triple_barrel"/>
</dbReference>
<feature type="coiled-coil region" evidence="1">
    <location>
        <begin position="375"/>
        <end position="402"/>
    </location>
</feature>
<reference evidence="3 4" key="1">
    <citation type="journal article" date="2024" name="Ann. Entomol. Soc. Am.">
        <title>Genomic analyses of the southern and eastern yellowjacket wasps (Hymenoptera: Vespidae) reveal evolutionary signatures of social life.</title>
        <authorList>
            <person name="Catto M.A."/>
            <person name="Caine P.B."/>
            <person name="Orr S.E."/>
            <person name="Hunt B.G."/>
            <person name="Goodisman M.A.D."/>
        </authorList>
    </citation>
    <scope>NUCLEOTIDE SEQUENCE [LARGE SCALE GENOMIC DNA]</scope>
    <source>
        <strain evidence="3">233</strain>
        <tissue evidence="3">Head and thorax</tissue>
    </source>
</reference>
<gene>
    <name evidence="3" type="ORF">V1478_011523</name>
</gene>
<dbReference type="PANTHER" id="PTHR21860:SF2">
    <property type="entry name" value="GENERAL TRANSCRIPTION FACTOR 3C POLYPEPTIDE 6"/>
    <property type="match status" value="1"/>
</dbReference>
<keyword evidence="1" id="KW-0175">Coiled coil</keyword>
<organism evidence="3 4">
    <name type="scientific">Vespula squamosa</name>
    <name type="common">Southern yellow jacket</name>
    <name type="synonym">Wasp</name>
    <dbReference type="NCBI Taxonomy" id="30214"/>
    <lineage>
        <taxon>Eukaryota</taxon>
        <taxon>Metazoa</taxon>
        <taxon>Ecdysozoa</taxon>
        <taxon>Arthropoda</taxon>
        <taxon>Hexapoda</taxon>
        <taxon>Insecta</taxon>
        <taxon>Pterygota</taxon>
        <taxon>Neoptera</taxon>
        <taxon>Endopterygota</taxon>
        <taxon>Hymenoptera</taxon>
        <taxon>Apocrita</taxon>
        <taxon>Aculeata</taxon>
        <taxon>Vespoidea</taxon>
        <taxon>Vespidae</taxon>
        <taxon>Vespinae</taxon>
        <taxon>Vespula</taxon>
    </lineage>
</organism>
<name>A0ABD2AEQ8_VESSQ</name>
<evidence type="ECO:0000313" key="4">
    <source>
        <dbReference type="Proteomes" id="UP001607302"/>
    </source>
</evidence>
<dbReference type="AlphaFoldDB" id="A0ABD2AEQ8"/>
<sequence length="403" mass="46628">MDSDTELFEDEEEVLVYVEFEGFVNNNIFTNGQLQLDMVGIDTDHPIMQIDGRFYEGTYEDVVGTYMFFEKDDKPVVDDPIFDQTPTLKYFGKTRKVLKMQRVFVKQRTEVLGDSEHNKCIPNIDTIKQAGVPPMYQSQALSFWKDIRDNRIDALCAYLEKQKIREEKKSQGIALDSESDEDNPFAMYKYKEEQKSEKNLENSNTNSVVDALKSSTNETVSQEEYNEEIIKDNLDILEHIHSKPSTSKTSNLCIDTNNKKRKPIKVVRKKKERIVKNKSTKKQKKKSTVVEDKSIQNNDDLNIESTFLTLDKIPEDSLMNSEVDNLVNIVQDTPNITDNVETDKDTNTNVDTDETKMETINDLIEDTVDKKHKKLLKREAKMKELSERLKSVAEEYVKANINQ</sequence>
<proteinExistence type="predicted"/>
<accession>A0ABD2AEQ8</accession>
<evidence type="ECO:0000259" key="2">
    <source>
        <dbReference type="Pfam" id="PF10419"/>
    </source>
</evidence>
<feature type="domain" description="Transcription factor TFIIIC triple barrel" evidence="2">
    <location>
        <begin position="10"/>
        <end position="105"/>
    </location>
</feature>
<evidence type="ECO:0000313" key="3">
    <source>
        <dbReference type="EMBL" id="KAL2719104.1"/>
    </source>
</evidence>
<dbReference type="PANTHER" id="PTHR21860">
    <property type="entry name" value="TRANSCRIPTION INITIATION FACTOR IIIC TFIIIC , POLYPEPTIDE 6-RELATED"/>
    <property type="match status" value="1"/>
</dbReference>
<evidence type="ECO:0000256" key="1">
    <source>
        <dbReference type="SAM" id="Coils"/>
    </source>
</evidence>
<dbReference type="InterPro" id="IPR042771">
    <property type="entry name" value="GTF3C6-like"/>
</dbReference>
<dbReference type="Gene3D" id="2.60.40.4370">
    <property type="match status" value="1"/>
</dbReference>
<dbReference type="Pfam" id="PF10419">
    <property type="entry name" value="TFIIIC_sub6"/>
    <property type="match status" value="1"/>
</dbReference>
<protein>
    <submittedName>
        <fullName evidence="3">Serine/threonine-protein kinase dyrk1</fullName>
    </submittedName>
</protein>
<comment type="caution">
    <text evidence="3">The sequence shown here is derived from an EMBL/GenBank/DDBJ whole genome shotgun (WGS) entry which is preliminary data.</text>
</comment>
<keyword evidence="4" id="KW-1185">Reference proteome</keyword>
<dbReference type="GO" id="GO:0016301">
    <property type="term" value="F:kinase activity"/>
    <property type="evidence" value="ECO:0007669"/>
    <property type="project" value="UniProtKB-KW"/>
</dbReference>
<keyword evidence="3" id="KW-0418">Kinase</keyword>
<dbReference type="EMBL" id="JAUDFV010000151">
    <property type="protein sequence ID" value="KAL2719104.1"/>
    <property type="molecule type" value="Genomic_DNA"/>
</dbReference>
<dbReference type="Proteomes" id="UP001607302">
    <property type="component" value="Unassembled WGS sequence"/>
</dbReference>
<keyword evidence="3" id="KW-0808">Transferase</keyword>